<evidence type="ECO:0000256" key="3">
    <source>
        <dbReference type="SAM" id="Phobius"/>
    </source>
</evidence>
<feature type="compositionally biased region" description="Pro residues" evidence="2">
    <location>
        <begin position="1"/>
        <end position="12"/>
    </location>
</feature>
<evidence type="ECO:0000256" key="1">
    <source>
        <dbReference type="ARBA" id="ARBA00022801"/>
    </source>
</evidence>
<keyword evidence="1" id="KW-0378">Hydrolase</keyword>
<dbReference type="AlphaFoldDB" id="E2PXW5"/>
<proteinExistence type="predicted"/>
<evidence type="ECO:0000256" key="2">
    <source>
        <dbReference type="SAM" id="MobiDB-lite"/>
    </source>
</evidence>
<dbReference type="EMBL" id="CM000913">
    <property type="protein sequence ID" value="EFG08205.1"/>
    <property type="molecule type" value="Genomic_DNA"/>
</dbReference>
<accession>E2PXW5</accession>
<feature type="transmembrane region" description="Helical" evidence="3">
    <location>
        <begin position="123"/>
        <end position="141"/>
    </location>
</feature>
<dbReference type="Gene3D" id="3.60.40.10">
    <property type="entry name" value="PPM-type phosphatase domain"/>
    <property type="match status" value="1"/>
</dbReference>
<dbReference type="GO" id="GO:0016791">
    <property type="term" value="F:phosphatase activity"/>
    <property type="evidence" value="ECO:0007669"/>
    <property type="project" value="TreeGrafter"/>
</dbReference>
<feature type="domain" description="PPM-type phosphatase" evidence="4">
    <location>
        <begin position="173"/>
        <end position="395"/>
    </location>
</feature>
<feature type="region of interest" description="Disordered" evidence="2">
    <location>
        <begin position="1"/>
        <end position="39"/>
    </location>
</feature>
<keyword evidence="3" id="KW-0812">Transmembrane</keyword>
<feature type="region of interest" description="Disordered" evidence="2">
    <location>
        <begin position="394"/>
        <end position="419"/>
    </location>
</feature>
<dbReference type="SUPFAM" id="SSF81606">
    <property type="entry name" value="PP2C-like"/>
    <property type="match status" value="1"/>
</dbReference>
<organism evidence="5 6">
    <name type="scientific">Streptomyces clavuligerus</name>
    <dbReference type="NCBI Taxonomy" id="1901"/>
    <lineage>
        <taxon>Bacteria</taxon>
        <taxon>Bacillati</taxon>
        <taxon>Actinomycetota</taxon>
        <taxon>Actinomycetes</taxon>
        <taxon>Kitasatosporales</taxon>
        <taxon>Streptomycetaceae</taxon>
        <taxon>Streptomyces</taxon>
    </lineage>
</organism>
<feature type="transmembrane region" description="Helical" evidence="3">
    <location>
        <begin position="49"/>
        <end position="68"/>
    </location>
</feature>
<dbReference type="InterPro" id="IPR036457">
    <property type="entry name" value="PPM-type-like_dom_sf"/>
</dbReference>
<keyword evidence="6" id="KW-1185">Reference proteome</keyword>
<protein>
    <submittedName>
        <fullName evidence="5">Integral membrane protein</fullName>
    </submittedName>
</protein>
<keyword evidence="3" id="KW-1133">Transmembrane helix</keyword>
<dbReference type="InterPro" id="IPR001932">
    <property type="entry name" value="PPM-type_phosphatase-like_dom"/>
</dbReference>
<dbReference type="Proteomes" id="UP000002357">
    <property type="component" value="Chromosome"/>
</dbReference>
<dbReference type="PANTHER" id="PTHR43156">
    <property type="entry name" value="STAGE II SPORULATION PROTEIN E-RELATED"/>
    <property type="match status" value="1"/>
</dbReference>
<evidence type="ECO:0000259" key="4">
    <source>
        <dbReference type="SMART" id="SM00331"/>
    </source>
</evidence>
<gene>
    <name evidence="5" type="ORF">SCLAV_3134</name>
</gene>
<keyword evidence="3" id="KW-0472">Membrane</keyword>
<evidence type="ECO:0000313" key="5">
    <source>
        <dbReference type="EMBL" id="EFG08205.1"/>
    </source>
</evidence>
<dbReference type="SMART" id="SM00331">
    <property type="entry name" value="PP2C_SIG"/>
    <property type="match status" value="1"/>
</dbReference>
<evidence type="ECO:0000313" key="6">
    <source>
        <dbReference type="Proteomes" id="UP000002357"/>
    </source>
</evidence>
<dbReference type="InterPro" id="IPR052016">
    <property type="entry name" value="Bact_Sigma-Reg"/>
</dbReference>
<dbReference type="STRING" id="1901.BB341_12910"/>
<sequence>MDGGGSPPPPIPASLKGARQPCPRRSADRSGEAPLAQAEQRSGYGGRRFVRMLPALMIVAGTVFDLSTPPRYTAAPMFTAAPLIAAPFFSWRATLLTGITAVCGVVGLHLYKGTMDEPTAYTELFTVITVSALALVINRVIQRSSERLASARVIAETAQRAVLPTPAERIGGLRIAARYEAALADAFIGGDLFAVQDTPHGVRLVVGDVRGKGLGAVEAVAVAIGAFREAAEQETTLEGVTGRLERALLREAQRRETLDAVEAFTTAVLAEIPRGTGVVRLVNRGHPEPLLLRPDGGLDVLEPTEPALPLGMAELGVWPDRAEEYPLPPGTTLLLYTDGLSEARDAKGRFYDPAERLAGRVFPGPGELLDELLDDVRRHTGGGATDDMALLAVARPPDAPGPPGDRRRWRSLGGPRPPR</sequence>
<reference evidence="5 6" key="1">
    <citation type="journal article" date="2010" name="Genome Biol. Evol.">
        <title>The sequence of a 1.8-mb bacterial linear plasmid reveals a rich evolutionary reservoir of secondary metabolic pathways.</title>
        <authorList>
            <person name="Medema M.H."/>
            <person name="Trefzer A."/>
            <person name="Kovalchuk A."/>
            <person name="van den Berg M."/>
            <person name="Mueller U."/>
            <person name="Heijne W."/>
            <person name="Wu L."/>
            <person name="Alam M.T."/>
            <person name="Ronning C.M."/>
            <person name="Nierman W.C."/>
            <person name="Bovenberg R.A.L."/>
            <person name="Breitling R."/>
            <person name="Takano E."/>
        </authorList>
    </citation>
    <scope>NUCLEOTIDE SEQUENCE [LARGE SCALE GENOMIC DNA]</scope>
    <source>
        <strain evidence="6">ATCC 27064 / DSM 738 / JCM 4710 / NBRC 13307 / NCIMB 12785 / NRRL 3585 / VKM Ac-602</strain>
    </source>
</reference>
<dbReference type="Pfam" id="PF07228">
    <property type="entry name" value="SpoIIE"/>
    <property type="match status" value="1"/>
</dbReference>
<feature type="transmembrane region" description="Helical" evidence="3">
    <location>
        <begin position="88"/>
        <end position="111"/>
    </location>
</feature>
<name>E2PXW5_STRCL</name>
<dbReference type="FunFam" id="3.60.40.10:FF:000058">
    <property type="entry name" value="Stage II sporulation protein E"/>
    <property type="match status" value="1"/>
</dbReference>
<dbReference type="PANTHER" id="PTHR43156:SF2">
    <property type="entry name" value="STAGE II SPORULATION PROTEIN E"/>
    <property type="match status" value="1"/>
</dbReference>
<dbReference type="eggNOG" id="COG2208">
    <property type="taxonomic scope" value="Bacteria"/>
</dbReference>